<dbReference type="PANTHER" id="PTHR39441:SF1">
    <property type="entry name" value="DUF2252 DOMAIN-CONTAINING PROTEIN"/>
    <property type="match status" value="1"/>
</dbReference>
<dbReference type="InterPro" id="IPR018721">
    <property type="entry name" value="DUF2252"/>
</dbReference>
<evidence type="ECO:0000313" key="1">
    <source>
        <dbReference type="EMBL" id="GAA1984258.1"/>
    </source>
</evidence>
<reference evidence="2" key="1">
    <citation type="journal article" date="2019" name="Int. J. Syst. Evol. Microbiol.">
        <title>The Global Catalogue of Microorganisms (GCM) 10K type strain sequencing project: providing services to taxonomists for standard genome sequencing and annotation.</title>
        <authorList>
            <consortium name="The Broad Institute Genomics Platform"/>
            <consortium name="The Broad Institute Genome Sequencing Center for Infectious Disease"/>
            <person name="Wu L."/>
            <person name="Ma J."/>
        </authorList>
    </citation>
    <scope>NUCLEOTIDE SEQUENCE [LARGE SCALE GENOMIC DNA]</scope>
    <source>
        <strain evidence="2">JCM 14902</strain>
    </source>
</reference>
<proteinExistence type="predicted"/>
<sequence length="464" mass="51410">MTTTQPFIRSYATRRDARAFGATLRQSAPRRQLGELTATTRDPVEHLMEQNADRVQELVPLRMARMLESPFAFYRGTAGLMALDLSDDPHSGIDVICCGDAHISNFGFYASPERRLVFDLNDFDEAAGAPWEWDVKRLVTSAIIGGRHAGYDEAMVEGTAREAVMNYTFTLDKLSKLSPADRYFMHSGGPYSRQRLNKAAQQALDAAVKAAERRTAERAIKRTTERGPDGKLRFIENPPTMKHVETDTVETLATLVGRYRTTVGVDIELVLRQYEPLDLVQRVVGVGSVGTRCFLHLMAGADDDLLLLQVKEATESVLVKYGKRPQAPRIAEGIEGHGNGYRVVALQRILQGVSDPYLGYLQTNNRDYYLRQFHDMKGSIELEGLDEKAYRPYVAACASLLARAHAQSPAAIEIVGYIGKSDAAADAILRWSYAYSDQSLRDYQALRAAADEGRVPVADLAATA</sequence>
<keyword evidence="2" id="KW-1185">Reference proteome</keyword>
<dbReference type="PANTHER" id="PTHR39441">
    <property type="entry name" value="DUF2252 DOMAIN-CONTAINING PROTEIN"/>
    <property type="match status" value="1"/>
</dbReference>
<dbReference type="EMBL" id="BAAAOH010000001">
    <property type="protein sequence ID" value="GAA1984258.1"/>
    <property type="molecule type" value="Genomic_DNA"/>
</dbReference>
<protein>
    <submittedName>
        <fullName evidence="1">DUF2252 domain-containing protein</fullName>
    </submittedName>
</protein>
<dbReference type="RefSeq" id="WP_344060668.1">
    <property type="nucleotide sequence ID" value="NZ_BAAAOH010000001.1"/>
</dbReference>
<dbReference type="Pfam" id="PF10009">
    <property type="entry name" value="DUF2252"/>
    <property type="match status" value="1"/>
</dbReference>
<name>A0ABP5DR60_9MICO</name>
<organism evidence="1 2">
    <name type="scientific">Microbacterium pumilum</name>
    <dbReference type="NCBI Taxonomy" id="344165"/>
    <lineage>
        <taxon>Bacteria</taxon>
        <taxon>Bacillati</taxon>
        <taxon>Actinomycetota</taxon>
        <taxon>Actinomycetes</taxon>
        <taxon>Micrococcales</taxon>
        <taxon>Microbacteriaceae</taxon>
        <taxon>Microbacterium</taxon>
    </lineage>
</organism>
<comment type="caution">
    <text evidence="1">The sequence shown here is derived from an EMBL/GenBank/DDBJ whole genome shotgun (WGS) entry which is preliminary data.</text>
</comment>
<evidence type="ECO:0000313" key="2">
    <source>
        <dbReference type="Proteomes" id="UP001500326"/>
    </source>
</evidence>
<gene>
    <name evidence="1" type="ORF">GCM10009777_17730</name>
</gene>
<accession>A0ABP5DR60</accession>
<dbReference type="Proteomes" id="UP001500326">
    <property type="component" value="Unassembled WGS sequence"/>
</dbReference>